<dbReference type="Pfam" id="PF00015">
    <property type="entry name" value="MCPsignal"/>
    <property type="match status" value="1"/>
</dbReference>
<dbReference type="AlphaFoldDB" id="A0A841TDL6"/>
<dbReference type="SUPFAM" id="SSF58104">
    <property type="entry name" value="Methyl-accepting chemotaxis protein (MCP) signaling domain"/>
    <property type="match status" value="1"/>
</dbReference>
<dbReference type="InterPro" id="IPR029151">
    <property type="entry name" value="Sensor-like_sf"/>
</dbReference>
<dbReference type="GO" id="GO:0016020">
    <property type="term" value="C:membrane"/>
    <property type="evidence" value="ECO:0007669"/>
    <property type="project" value="InterPro"/>
</dbReference>
<accession>A0A841TDL6</accession>
<comment type="similarity">
    <text evidence="2">Belongs to the methyl-accepting chemotaxis (MCP) protein family.</text>
</comment>
<keyword evidence="7" id="KW-1185">Reference proteome</keyword>
<name>A0A841TDL6_9BACL</name>
<reference evidence="6 7" key="1">
    <citation type="submission" date="2020-08" db="EMBL/GenBank/DDBJ databases">
        <title>Cohnella phylogeny.</title>
        <authorList>
            <person name="Dunlap C."/>
        </authorList>
    </citation>
    <scope>NUCLEOTIDE SEQUENCE [LARGE SCALE GENOMIC DNA]</scope>
    <source>
        <strain evidence="6 7">DSM 103658</strain>
    </source>
</reference>
<feature type="domain" description="Methyl-accepting transducer" evidence="5">
    <location>
        <begin position="61"/>
        <end position="301"/>
    </location>
</feature>
<dbReference type="GO" id="GO:0007165">
    <property type="term" value="P:signal transduction"/>
    <property type="evidence" value="ECO:0007669"/>
    <property type="project" value="UniProtKB-KW"/>
</dbReference>
<evidence type="ECO:0000313" key="6">
    <source>
        <dbReference type="EMBL" id="MBB6678125.1"/>
    </source>
</evidence>
<dbReference type="SMART" id="SM00283">
    <property type="entry name" value="MA"/>
    <property type="match status" value="1"/>
</dbReference>
<dbReference type="RefSeq" id="WP_185179399.1">
    <property type="nucleotide sequence ID" value="NZ_CBCSEP010000009.1"/>
</dbReference>
<dbReference type="CDD" id="cd18773">
    <property type="entry name" value="PDC1_HK_sensor"/>
    <property type="match status" value="1"/>
</dbReference>
<keyword evidence="1 3" id="KW-0807">Transducer</keyword>
<dbReference type="PANTHER" id="PTHR32089:SF112">
    <property type="entry name" value="LYSOZYME-LIKE PROTEIN-RELATED"/>
    <property type="match status" value="1"/>
</dbReference>
<organism evidence="6 7">
    <name type="scientific">Cohnella lubricantis</name>
    <dbReference type="NCBI Taxonomy" id="2163172"/>
    <lineage>
        <taxon>Bacteria</taxon>
        <taxon>Bacillati</taxon>
        <taxon>Bacillota</taxon>
        <taxon>Bacilli</taxon>
        <taxon>Bacillales</taxon>
        <taxon>Paenibacillaceae</taxon>
        <taxon>Cohnella</taxon>
    </lineage>
</organism>
<evidence type="ECO:0000256" key="3">
    <source>
        <dbReference type="PROSITE-ProRule" id="PRU00284"/>
    </source>
</evidence>
<dbReference type="SUPFAM" id="SSF103190">
    <property type="entry name" value="Sensory domain-like"/>
    <property type="match status" value="1"/>
</dbReference>
<dbReference type="InterPro" id="IPR004089">
    <property type="entry name" value="MCPsignal_dom"/>
</dbReference>
<evidence type="ECO:0000256" key="4">
    <source>
        <dbReference type="SAM" id="MobiDB-lite"/>
    </source>
</evidence>
<dbReference type="EMBL" id="JACJVN010000050">
    <property type="protein sequence ID" value="MBB6678125.1"/>
    <property type="molecule type" value="Genomic_DNA"/>
</dbReference>
<dbReference type="PANTHER" id="PTHR32089">
    <property type="entry name" value="METHYL-ACCEPTING CHEMOTAXIS PROTEIN MCPB"/>
    <property type="match status" value="1"/>
</dbReference>
<gene>
    <name evidence="6" type="ORF">H4Q31_12525</name>
</gene>
<dbReference type="Gene3D" id="1.10.287.950">
    <property type="entry name" value="Methyl-accepting chemotaxis protein"/>
    <property type="match status" value="1"/>
</dbReference>
<proteinExistence type="inferred from homology"/>
<comment type="caution">
    <text evidence="6">The sequence shown here is derived from an EMBL/GenBank/DDBJ whole genome shotgun (WGS) entry which is preliminary data.</text>
</comment>
<evidence type="ECO:0000313" key="7">
    <source>
        <dbReference type="Proteomes" id="UP000574133"/>
    </source>
</evidence>
<dbReference type="GO" id="GO:0006935">
    <property type="term" value="P:chemotaxis"/>
    <property type="evidence" value="ECO:0007669"/>
    <property type="project" value="InterPro"/>
</dbReference>
<dbReference type="InterPro" id="IPR004090">
    <property type="entry name" value="Chemotax_Me-accpt_rcpt"/>
</dbReference>
<sequence>MAQWRQWMRGRNQGNQSVAQSHRMKGAAAANSDNQALARIIGEAVVTSDRLQAAVAEVDSSLGQLEEIAGHAADQEERLRRNSRGASERLLEAFASLQEVAASAERIQDVSERMSDQSREAKDVVNDVVRSLHQTDEVMNDLSLHHGTMEERISDLISKTKRIEEMNALIHEIVAETSLLALNAAIEAAHAGEYGRGFSVVAGQIRKLAEQSGEAVMRSTSVVRDIEVGIQEVVASVDLEKKSVSRGLAEMQLNRERMKSIYNHIAKVDEQAGQTLEAAAAQAERTVYADERLKEVVDSVQVMVASVDDTIAHNELQRSAIANLGRVSSEVRLAADELAEAVRQTGVGVWNGQNGANASADAAHWMEWLSLVASDAALAGLDELMHRQKLGRLIAETKGLEAIWSNRSDGTFIFSEPKAGLLNAKGREWWQRAMNGETFVSEVYVSAITKRPCLTVAMPLRGAEQRPIGVVGIDIVVFS</sequence>
<dbReference type="GO" id="GO:0004888">
    <property type="term" value="F:transmembrane signaling receptor activity"/>
    <property type="evidence" value="ECO:0007669"/>
    <property type="project" value="InterPro"/>
</dbReference>
<protein>
    <submittedName>
        <fullName evidence="6">Chemotaxis protein</fullName>
    </submittedName>
</protein>
<dbReference type="Proteomes" id="UP000574133">
    <property type="component" value="Unassembled WGS sequence"/>
</dbReference>
<evidence type="ECO:0000256" key="2">
    <source>
        <dbReference type="ARBA" id="ARBA00029447"/>
    </source>
</evidence>
<dbReference type="PROSITE" id="PS50111">
    <property type="entry name" value="CHEMOTAXIS_TRANSDUC_2"/>
    <property type="match status" value="1"/>
</dbReference>
<feature type="region of interest" description="Disordered" evidence="4">
    <location>
        <begin position="1"/>
        <end position="29"/>
    </location>
</feature>
<dbReference type="PRINTS" id="PR00260">
    <property type="entry name" value="CHEMTRNSDUCR"/>
</dbReference>
<evidence type="ECO:0000256" key="1">
    <source>
        <dbReference type="ARBA" id="ARBA00023224"/>
    </source>
</evidence>
<dbReference type="Gene3D" id="3.30.450.20">
    <property type="entry name" value="PAS domain"/>
    <property type="match status" value="1"/>
</dbReference>
<evidence type="ECO:0000259" key="5">
    <source>
        <dbReference type="PROSITE" id="PS50111"/>
    </source>
</evidence>